<dbReference type="Proteomes" id="UP000243975">
    <property type="component" value="Unassembled WGS sequence"/>
</dbReference>
<name>A0A103XRC4_CYNCS</name>
<sequence length="276" mass="31873">MAMEVKKPRAFHSESTNFKIFQSSLAEGKRIAENYFTSIQSSWGDSRRSLQPKRMSKRKDKFTTFHDSISERHSTVTLNMPSSVQADFKIASGYKKLLKLNNRQLQTSHPVCCVCQWEKNNRTVTLNEQGLELANYVAISKYLLVRKRHALTSRDKCNSQLHVLFGDDGKGRAFQNTQSSASVVASEFRQNVMIMRNLVLIRNLFAFFELRFGEELDASIDDTMRYNKRDDDDPYIKPAYFHMGLEQRANQVYISDSGLAKKYKDINTTHQQIPYG</sequence>
<dbReference type="Gramene" id="KVH95458">
    <property type="protein sequence ID" value="KVH95458"/>
    <property type="gene ID" value="Ccrd_002468"/>
</dbReference>
<comment type="caution">
    <text evidence="1">The sequence shown here is derived from an EMBL/GenBank/DDBJ whole genome shotgun (WGS) entry which is preliminary data.</text>
</comment>
<gene>
    <name evidence="1" type="ORF">Ccrd_002468</name>
</gene>
<organism evidence="1 2">
    <name type="scientific">Cynara cardunculus var. scolymus</name>
    <name type="common">Globe artichoke</name>
    <name type="synonym">Cynara scolymus</name>
    <dbReference type="NCBI Taxonomy" id="59895"/>
    <lineage>
        <taxon>Eukaryota</taxon>
        <taxon>Viridiplantae</taxon>
        <taxon>Streptophyta</taxon>
        <taxon>Embryophyta</taxon>
        <taxon>Tracheophyta</taxon>
        <taxon>Spermatophyta</taxon>
        <taxon>Magnoliopsida</taxon>
        <taxon>eudicotyledons</taxon>
        <taxon>Gunneridae</taxon>
        <taxon>Pentapetalae</taxon>
        <taxon>asterids</taxon>
        <taxon>campanulids</taxon>
        <taxon>Asterales</taxon>
        <taxon>Asteraceae</taxon>
        <taxon>Carduoideae</taxon>
        <taxon>Cardueae</taxon>
        <taxon>Carduinae</taxon>
        <taxon>Cynara</taxon>
    </lineage>
</organism>
<accession>A0A103XRC4</accession>
<dbReference type="AlphaFoldDB" id="A0A103XRC4"/>
<evidence type="ECO:0000313" key="2">
    <source>
        <dbReference type="Proteomes" id="UP000243975"/>
    </source>
</evidence>
<reference evidence="1 2" key="1">
    <citation type="journal article" date="2016" name="Sci. Rep.">
        <title>The genome sequence of the outbreeding globe artichoke constructed de novo incorporating a phase-aware low-pass sequencing strategy of F1 progeny.</title>
        <authorList>
            <person name="Scaglione D."/>
            <person name="Reyes-Chin-Wo S."/>
            <person name="Acquadro A."/>
            <person name="Froenicke L."/>
            <person name="Portis E."/>
            <person name="Beitel C."/>
            <person name="Tirone M."/>
            <person name="Mauro R."/>
            <person name="Lo Monaco A."/>
            <person name="Mauromicale G."/>
            <person name="Faccioli P."/>
            <person name="Cattivelli L."/>
            <person name="Rieseberg L."/>
            <person name="Michelmore R."/>
            <person name="Lanteri S."/>
        </authorList>
    </citation>
    <scope>NUCLEOTIDE SEQUENCE [LARGE SCALE GENOMIC DNA]</scope>
    <source>
        <strain evidence="1">2C</strain>
    </source>
</reference>
<protein>
    <submittedName>
        <fullName evidence="1">Uncharacterized protein</fullName>
    </submittedName>
</protein>
<keyword evidence="2" id="KW-1185">Reference proteome</keyword>
<proteinExistence type="predicted"/>
<dbReference type="EMBL" id="LEKV01004388">
    <property type="protein sequence ID" value="KVH95458.1"/>
    <property type="molecule type" value="Genomic_DNA"/>
</dbReference>
<evidence type="ECO:0000313" key="1">
    <source>
        <dbReference type="EMBL" id="KVH95458.1"/>
    </source>
</evidence>